<organism evidence="1 2">
    <name type="scientific">Kipferlia bialata</name>
    <dbReference type="NCBI Taxonomy" id="797122"/>
    <lineage>
        <taxon>Eukaryota</taxon>
        <taxon>Metamonada</taxon>
        <taxon>Carpediemonas-like organisms</taxon>
        <taxon>Kipferlia</taxon>
    </lineage>
</organism>
<evidence type="ECO:0000313" key="2">
    <source>
        <dbReference type="Proteomes" id="UP000265618"/>
    </source>
</evidence>
<name>A0A9K3GND8_9EUKA</name>
<dbReference type="AlphaFoldDB" id="A0A9K3GND8"/>
<evidence type="ECO:0000313" key="1">
    <source>
        <dbReference type="EMBL" id="GIQ88710.1"/>
    </source>
</evidence>
<sequence length="140" mass="16374">MFHPLMGDLTWLVIRIFGNAAARKAGHKDWEAFAQKVQKIRFHEYRESQWGNRPDYLVSLRRAVSTHVDSVEGGMRVVPVLALLDAHTHDMISINIEDKRIRDAFLERMETGWLPRGREGEREFICSMTRVVREHYAKRG</sequence>
<dbReference type="Proteomes" id="UP000265618">
    <property type="component" value="Unassembled WGS sequence"/>
</dbReference>
<accession>A0A9K3GND8</accession>
<comment type="caution">
    <text evidence="1">The sequence shown here is derived from an EMBL/GenBank/DDBJ whole genome shotgun (WGS) entry which is preliminary data.</text>
</comment>
<proteinExistence type="predicted"/>
<dbReference type="EMBL" id="BDIP01004316">
    <property type="protein sequence ID" value="GIQ88710.1"/>
    <property type="molecule type" value="Genomic_DNA"/>
</dbReference>
<gene>
    <name evidence="1" type="ORF">KIPB_011020</name>
</gene>
<protein>
    <submittedName>
        <fullName evidence="1">Uncharacterized protein</fullName>
    </submittedName>
</protein>
<reference evidence="1 2" key="1">
    <citation type="journal article" date="2018" name="PLoS ONE">
        <title>The draft genome of Kipferlia bialata reveals reductive genome evolution in fornicate parasites.</title>
        <authorList>
            <person name="Tanifuji G."/>
            <person name="Takabayashi S."/>
            <person name="Kume K."/>
            <person name="Takagi M."/>
            <person name="Nakayama T."/>
            <person name="Kamikawa R."/>
            <person name="Inagaki Y."/>
            <person name="Hashimoto T."/>
        </authorList>
    </citation>
    <scope>NUCLEOTIDE SEQUENCE [LARGE SCALE GENOMIC DNA]</scope>
    <source>
        <strain evidence="1">NY0173</strain>
    </source>
</reference>
<keyword evidence="2" id="KW-1185">Reference proteome</keyword>